<keyword evidence="12" id="KW-0539">Nucleus</keyword>
<dbReference type="GO" id="GO:0005741">
    <property type="term" value="C:mitochondrial outer membrane"/>
    <property type="evidence" value="ECO:0007669"/>
    <property type="project" value="UniProtKB-SubCell"/>
</dbReference>
<evidence type="ECO:0000256" key="5">
    <source>
        <dbReference type="ARBA" id="ARBA00022692"/>
    </source>
</evidence>
<sequence>MLVQLGRKGLVGLAVGATAGLGLIALIIYQEVRRRRSRCQQEVLQNAPPPPQLVLSSVHLDAEEAEAQQQALAAVEEAVRLLPPAQQGELRAQLDQVLSCVSSLRSEVAELRGGLHAIALQIIQDVKRGVEDSQRARRRRPLRERSDSQSSSSVYFTASQGATSTQGGASEAGYSTAYADSDYTDRETDREEGEAGGEGEESEEEDQSCATVLTLRQEESQEDSPEEEEQEEPVKEVLSGELALLLAQSDVLQTGDARLRADGLGLLQAHRTQYGDSRDFLWRLARAYSAVHASTHDPEQRSTIAQQGRDEAESVLRKNDLDADCHIRFAVLAGLTSQTDSMHSKLKSQRILKEHLDRALALRDDLPLAFYLLGSWSYQVATLGWLERKAAAALYDQPPRASLHDALGHFMKAEQLSPGYSKLLRLHIAKVRQQAAPLLGLLCWGSSAGAPLLGLLSPPILPKMHRVSASTRVYALIRYHQVGHLLHGQKAFSSGIGIGKEKMWEHL</sequence>
<evidence type="ECO:0000256" key="4">
    <source>
        <dbReference type="ARBA" id="ARBA00022490"/>
    </source>
</evidence>
<keyword evidence="4" id="KW-0963">Cytoplasm</keyword>
<evidence type="ECO:0000256" key="13">
    <source>
        <dbReference type="SAM" id="MobiDB-lite"/>
    </source>
</evidence>
<organism evidence="15 16">
    <name type="scientific">Gadus morhua</name>
    <name type="common">Atlantic cod</name>
    <dbReference type="NCBI Taxonomy" id="8049"/>
    <lineage>
        <taxon>Eukaryota</taxon>
        <taxon>Metazoa</taxon>
        <taxon>Chordata</taxon>
        <taxon>Craniata</taxon>
        <taxon>Vertebrata</taxon>
        <taxon>Euteleostomi</taxon>
        <taxon>Actinopterygii</taxon>
        <taxon>Neopterygii</taxon>
        <taxon>Teleostei</taxon>
        <taxon>Neoteleostei</taxon>
        <taxon>Acanthomorphata</taxon>
        <taxon>Zeiogadaria</taxon>
        <taxon>Gadariae</taxon>
        <taxon>Gadiformes</taxon>
        <taxon>Gadoidei</taxon>
        <taxon>Gadidae</taxon>
        <taxon>Gadus</taxon>
    </lineage>
</organism>
<evidence type="ECO:0000256" key="8">
    <source>
        <dbReference type="ARBA" id="ARBA00023054"/>
    </source>
</evidence>
<evidence type="ECO:0000256" key="2">
    <source>
        <dbReference type="ARBA" id="ARBA00004572"/>
    </source>
</evidence>
<dbReference type="GeneTree" id="ENSGT00950000182992"/>
<evidence type="ECO:0000256" key="9">
    <source>
        <dbReference type="ARBA" id="ARBA00023128"/>
    </source>
</evidence>
<dbReference type="Proteomes" id="UP000694546">
    <property type="component" value="Chromosome 21"/>
</dbReference>
<reference evidence="15" key="1">
    <citation type="submission" date="2025-08" db="UniProtKB">
        <authorList>
            <consortium name="Ensembl"/>
        </authorList>
    </citation>
    <scope>IDENTIFICATION</scope>
</reference>
<feature type="region of interest" description="Disordered" evidence="13">
    <location>
        <begin position="130"/>
        <end position="236"/>
    </location>
</feature>
<evidence type="ECO:0000256" key="11">
    <source>
        <dbReference type="ARBA" id="ARBA00023212"/>
    </source>
</evidence>
<dbReference type="AlphaFoldDB" id="A0A8C5FEU5"/>
<keyword evidence="7 14" id="KW-1133">Transmembrane helix</keyword>
<evidence type="ECO:0000256" key="10">
    <source>
        <dbReference type="ARBA" id="ARBA00023136"/>
    </source>
</evidence>
<dbReference type="GO" id="GO:0008017">
    <property type="term" value="F:microtubule binding"/>
    <property type="evidence" value="ECO:0007669"/>
    <property type="project" value="TreeGrafter"/>
</dbReference>
<feature type="transmembrane region" description="Helical" evidence="14">
    <location>
        <begin position="9"/>
        <end position="29"/>
    </location>
</feature>
<name>A0A8C5FEU5_GADMO</name>
<dbReference type="InterPro" id="IPR049039">
    <property type="entry name" value="RMD1-3_a_helical_rpt"/>
</dbReference>
<evidence type="ECO:0008006" key="17">
    <source>
        <dbReference type="Google" id="ProtNLM"/>
    </source>
</evidence>
<dbReference type="GO" id="GO:0005634">
    <property type="term" value="C:nucleus"/>
    <property type="evidence" value="ECO:0007669"/>
    <property type="project" value="UniProtKB-SubCell"/>
</dbReference>
<dbReference type="GO" id="GO:0005876">
    <property type="term" value="C:spindle microtubule"/>
    <property type="evidence" value="ECO:0007669"/>
    <property type="project" value="TreeGrafter"/>
</dbReference>
<dbReference type="PANTHER" id="PTHR16056:SF18">
    <property type="entry name" value="REGULATOR OF MICROTUBULE DYNAMICS PROTEIN 3"/>
    <property type="match status" value="1"/>
</dbReference>
<keyword evidence="9" id="KW-0496">Mitochondrion</keyword>
<keyword evidence="11" id="KW-0206">Cytoskeleton</keyword>
<protein>
    <recommendedName>
        <fullName evidence="17">Regulator of microtubule dynamics 3</fullName>
    </recommendedName>
</protein>
<feature type="compositionally biased region" description="Acidic residues" evidence="13">
    <location>
        <begin position="220"/>
        <end position="231"/>
    </location>
</feature>
<proteinExistence type="predicted"/>
<evidence type="ECO:0000313" key="16">
    <source>
        <dbReference type="Proteomes" id="UP000694546"/>
    </source>
</evidence>
<accession>A0A8C5FEU5</accession>
<comment type="subcellular location">
    <subcellularLocation>
        <location evidence="3">Cytoplasm</location>
        <location evidence="3">Cytoskeleton</location>
        <location evidence="3">Spindle pole</location>
    </subcellularLocation>
    <subcellularLocation>
        <location evidence="2">Mitochondrion outer membrane</location>
        <topology evidence="2">Single-pass membrane protein</topology>
    </subcellularLocation>
    <subcellularLocation>
        <location evidence="1">Nucleus</location>
    </subcellularLocation>
</comment>
<dbReference type="GO" id="GO:0097431">
    <property type="term" value="C:mitotic spindle pole"/>
    <property type="evidence" value="ECO:0007669"/>
    <property type="project" value="TreeGrafter"/>
</dbReference>
<keyword evidence="10 14" id="KW-0472">Membrane</keyword>
<evidence type="ECO:0000256" key="12">
    <source>
        <dbReference type="ARBA" id="ARBA00023242"/>
    </source>
</evidence>
<evidence type="ECO:0000256" key="6">
    <source>
        <dbReference type="ARBA" id="ARBA00022787"/>
    </source>
</evidence>
<evidence type="ECO:0000313" key="15">
    <source>
        <dbReference type="Ensembl" id="ENSGMOP00000031447.1"/>
    </source>
</evidence>
<keyword evidence="6" id="KW-1000">Mitochondrion outer membrane</keyword>
<evidence type="ECO:0000256" key="7">
    <source>
        <dbReference type="ARBA" id="ARBA00022989"/>
    </source>
</evidence>
<evidence type="ECO:0000256" key="3">
    <source>
        <dbReference type="ARBA" id="ARBA00004647"/>
    </source>
</evidence>
<keyword evidence="16" id="KW-1185">Reference proteome</keyword>
<keyword evidence="5 14" id="KW-0812">Transmembrane</keyword>
<dbReference type="Ensembl" id="ENSGMOT00000069270.1">
    <property type="protein sequence ID" value="ENSGMOP00000031447.1"/>
    <property type="gene ID" value="ENSGMOG00000002920.2"/>
</dbReference>
<feature type="compositionally biased region" description="Polar residues" evidence="13">
    <location>
        <begin position="154"/>
        <end position="168"/>
    </location>
</feature>
<dbReference type="PANTHER" id="PTHR16056">
    <property type="entry name" value="REGULATOR OF MICROTUBULE DYNAMICS PROTEIN"/>
    <property type="match status" value="1"/>
</dbReference>
<evidence type="ECO:0000256" key="14">
    <source>
        <dbReference type="SAM" id="Phobius"/>
    </source>
</evidence>
<dbReference type="Pfam" id="PF21033">
    <property type="entry name" value="RMD1-3"/>
    <property type="match status" value="1"/>
</dbReference>
<keyword evidence="8" id="KW-0175">Coiled coil</keyword>
<reference evidence="15" key="2">
    <citation type="submission" date="2025-09" db="UniProtKB">
        <authorList>
            <consortium name="Ensembl"/>
        </authorList>
    </citation>
    <scope>IDENTIFICATION</scope>
</reference>
<evidence type="ECO:0000256" key="1">
    <source>
        <dbReference type="ARBA" id="ARBA00004123"/>
    </source>
</evidence>
<feature type="compositionally biased region" description="Acidic residues" evidence="13">
    <location>
        <begin position="190"/>
        <end position="207"/>
    </location>
</feature>